<evidence type="ECO:0000313" key="3">
    <source>
        <dbReference type="EMBL" id="SVE46268.1"/>
    </source>
</evidence>
<accession>A0A383DR03</accession>
<proteinExistence type="predicted"/>
<sequence>MIGFIGGTGPEGRSLARRFALSGQKVIVGSRSKARADAAVAKIVTRAPSSLVTAALNAEAAQMGEVVFVVVPYTAQRSILEPLANQLAGKIVVNAVAPVTVSGGMASAVEIPEGSAALQAQSILPRSEVVAAFHTISANDLWRTEDPIESDVVVCANDRDARDTVFGLVESIPRLRAIDGGGLENATYVERFTALLLNINRRYKAHSAIRIVGI</sequence>
<dbReference type="InterPro" id="IPR051267">
    <property type="entry name" value="STEAP_metalloreductase"/>
</dbReference>
<dbReference type="GO" id="GO:0006740">
    <property type="term" value="P:NADPH regeneration"/>
    <property type="evidence" value="ECO:0007669"/>
    <property type="project" value="InterPro"/>
</dbReference>
<gene>
    <name evidence="3" type="ORF">METZ01_LOCUS499122</name>
</gene>
<dbReference type="AlphaFoldDB" id="A0A383DR03"/>
<dbReference type="EMBL" id="UINC01218996">
    <property type="protein sequence ID" value="SVE46268.1"/>
    <property type="molecule type" value="Genomic_DNA"/>
</dbReference>
<dbReference type="GO" id="GO:0050661">
    <property type="term" value="F:NADP binding"/>
    <property type="evidence" value="ECO:0007669"/>
    <property type="project" value="InterPro"/>
</dbReference>
<dbReference type="NCBIfam" id="TIGR01915">
    <property type="entry name" value="npdG"/>
    <property type="match status" value="1"/>
</dbReference>
<dbReference type="PANTHER" id="PTHR14239">
    <property type="entry name" value="DUDULIN-RELATED"/>
    <property type="match status" value="1"/>
</dbReference>
<organism evidence="3">
    <name type="scientific">marine metagenome</name>
    <dbReference type="NCBI Taxonomy" id="408172"/>
    <lineage>
        <taxon>unclassified sequences</taxon>
        <taxon>metagenomes</taxon>
        <taxon>ecological metagenomes</taxon>
    </lineage>
</organism>
<reference evidence="3" key="1">
    <citation type="submission" date="2018-05" db="EMBL/GenBank/DDBJ databases">
        <authorList>
            <person name="Lanie J.A."/>
            <person name="Ng W.-L."/>
            <person name="Kazmierczak K.M."/>
            <person name="Andrzejewski T.M."/>
            <person name="Davidsen T.M."/>
            <person name="Wayne K.J."/>
            <person name="Tettelin H."/>
            <person name="Glass J.I."/>
            <person name="Rusch D."/>
            <person name="Podicherti R."/>
            <person name="Tsui H.-C.T."/>
            <person name="Winkler M.E."/>
        </authorList>
    </citation>
    <scope>NUCLEOTIDE SEQUENCE</scope>
</reference>
<dbReference type="InterPro" id="IPR028939">
    <property type="entry name" value="P5C_Rdtase_cat_N"/>
</dbReference>
<evidence type="ECO:0000256" key="1">
    <source>
        <dbReference type="ARBA" id="ARBA00023002"/>
    </source>
</evidence>
<keyword evidence="1" id="KW-0560">Oxidoreductase</keyword>
<dbReference type="Pfam" id="PF03807">
    <property type="entry name" value="F420_oxidored"/>
    <property type="match status" value="1"/>
</dbReference>
<dbReference type="GO" id="GO:0016651">
    <property type="term" value="F:oxidoreductase activity, acting on NAD(P)H"/>
    <property type="evidence" value="ECO:0007669"/>
    <property type="project" value="InterPro"/>
</dbReference>
<dbReference type="Gene3D" id="3.40.50.720">
    <property type="entry name" value="NAD(P)-binding Rossmann-like Domain"/>
    <property type="match status" value="1"/>
</dbReference>
<dbReference type="InterPro" id="IPR036291">
    <property type="entry name" value="NAD(P)-bd_dom_sf"/>
</dbReference>
<dbReference type="SUPFAM" id="SSF51735">
    <property type="entry name" value="NAD(P)-binding Rossmann-fold domains"/>
    <property type="match status" value="1"/>
</dbReference>
<name>A0A383DR03_9ZZZZ</name>
<dbReference type="InterPro" id="IPR010185">
    <property type="entry name" value="NpdG"/>
</dbReference>
<evidence type="ECO:0000259" key="2">
    <source>
        <dbReference type="Pfam" id="PF03807"/>
    </source>
</evidence>
<dbReference type="GO" id="GO:0070967">
    <property type="term" value="F:coenzyme F420 binding"/>
    <property type="evidence" value="ECO:0007669"/>
    <property type="project" value="InterPro"/>
</dbReference>
<feature type="domain" description="Pyrroline-5-carboxylate reductase catalytic N-terminal" evidence="2">
    <location>
        <begin position="2"/>
        <end position="98"/>
    </location>
</feature>
<protein>
    <recommendedName>
        <fullName evidence="2">Pyrroline-5-carboxylate reductase catalytic N-terminal domain-containing protein</fullName>
    </recommendedName>
</protein>